<feature type="transmembrane region" description="Helical" evidence="1">
    <location>
        <begin position="115"/>
        <end position="133"/>
    </location>
</feature>
<keyword evidence="1" id="KW-0472">Membrane</keyword>
<sequence length="143" mass="16372">MMKTSIRLPKIQKYTLYVIWFILSVTGLYFAYSQDWKGYDPSEMTVYSLKLHGVCASMMLILIGTLIPIHIQRSLETKRNVKSGIPTLVFMLLLAFSGVGLYYSGEGWIGVVKLIHIWVGILVIGLIPFHIWLGRRRKKITLP</sequence>
<evidence type="ECO:0008006" key="4">
    <source>
        <dbReference type="Google" id="ProtNLM"/>
    </source>
</evidence>
<organism evidence="2 3">
    <name type="scientific">Acinetobacter boissieri</name>
    <dbReference type="NCBI Taxonomy" id="1219383"/>
    <lineage>
        <taxon>Bacteria</taxon>
        <taxon>Pseudomonadati</taxon>
        <taxon>Pseudomonadota</taxon>
        <taxon>Gammaproteobacteria</taxon>
        <taxon>Moraxellales</taxon>
        <taxon>Moraxellaceae</taxon>
        <taxon>Acinetobacter</taxon>
    </lineage>
</organism>
<evidence type="ECO:0000313" key="2">
    <source>
        <dbReference type="EMBL" id="SDB85328.1"/>
    </source>
</evidence>
<dbReference type="GO" id="GO:0022904">
    <property type="term" value="P:respiratory electron transport chain"/>
    <property type="evidence" value="ECO:0007669"/>
    <property type="project" value="InterPro"/>
</dbReference>
<reference evidence="3" key="1">
    <citation type="submission" date="2016-09" db="EMBL/GenBank/DDBJ databases">
        <authorList>
            <person name="Varghese N."/>
            <person name="Submissions S."/>
        </authorList>
    </citation>
    <scope>NUCLEOTIDE SEQUENCE [LARGE SCALE GENOMIC DNA]</scope>
    <source>
        <strain evidence="3">ANC 4422</strain>
    </source>
</reference>
<evidence type="ECO:0000313" key="3">
    <source>
        <dbReference type="Proteomes" id="UP000242501"/>
    </source>
</evidence>
<dbReference type="EMBL" id="FMYL01000002">
    <property type="protein sequence ID" value="SDB85328.1"/>
    <property type="molecule type" value="Genomic_DNA"/>
</dbReference>
<dbReference type="AlphaFoldDB" id="A0A1G6GTL3"/>
<feature type="transmembrane region" description="Helical" evidence="1">
    <location>
        <begin position="83"/>
        <end position="103"/>
    </location>
</feature>
<feature type="transmembrane region" description="Helical" evidence="1">
    <location>
        <begin position="14"/>
        <end position="31"/>
    </location>
</feature>
<keyword evidence="1" id="KW-0812">Transmembrane</keyword>
<keyword evidence="3" id="KW-1185">Reference proteome</keyword>
<evidence type="ECO:0000256" key="1">
    <source>
        <dbReference type="SAM" id="Phobius"/>
    </source>
</evidence>
<dbReference type="STRING" id="1219383.SAMN05421733_102208"/>
<protein>
    <recommendedName>
        <fullName evidence="4">Cytochrome b561</fullName>
    </recommendedName>
</protein>
<proteinExistence type="predicted"/>
<name>A0A1G6GTL3_9GAMM</name>
<dbReference type="Proteomes" id="UP000242501">
    <property type="component" value="Unassembled WGS sequence"/>
</dbReference>
<gene>
    <name evidence="2" type="ORF">SAMN05421733_102208</name>
</gene>
<dbReference type="SUPFAM" id="SSF81342">
    <property type="entry name" value="Transmembrane di-heme cytochromes"/>
    <property type="match status" value="1"/>
</dbReference>
<feature type="transmembrane region" description="Helical" evidence="1">
    <location>
        <begin position="51"/>
        <end position="71"/>
    </location>
</feature>
<keyword evidence="1" id="KW-1133">Transmembrane helix</keyword>
<dbReference type="InterPro" id="IPR016174">
    <property type="entry name" value="Di-haem_cyt_TM"/>
</dbReference>
<accession>A0A1G6GTL3</accession>
<dbReference type="GO" id="GO:0016020">
    <property type="term" value="C:membrane"/>
    <property type="evidence" value="ECO:0007669"/>
    <property type="project" value="InterPro"/>
</dbReference>